<dbReference type="InterPro" id="IPR001279">
    <property type="entry name" value="Metallo-B-lactamas"/>
</dbReference>
<dbReference type="Pfam" id="PF00753">
    <property type="entry name" value="Lactamase_B"/>
    <property type="match status" value="1"/>
</dbReference>
<name>A0ABW8RR73_9BACI</name>
<sequence>MIKVSMNEDVMCVEGNVQRSGLKLGTVYSFLVDGMVIDTGPQCLEADLIPFYENQNFELVALTHSHEDHSGLAPWIQENSIVPIYVHPKGLSVCAKACPYPKYRQITWGERSEFNALPLGDMIQSRSQEWKVIYTPGHADDHVAILDEEKGRLFSGDLFVSTKTKVIMDSESIPIIIDSIRRLLTYDFQSLYCCHAGYIQNGKSMLKQKLDYLENLSGEVGNLYKEGRSIEEIVHMLFPKKYPIIAFSEGQWDSRHIVTSIVTGI</sequence>
<dbReference type="Proteomes" id="UP001623041">
    <property type="component" value="Unassembled WGS sequence"/>
</dbReference>
<reference evidence="2 3" key="1">
    <citation type="submission" date="2024-11" db="EMBL/GenBank/DDBJ databases">
        <authorList>
            <person name="Lucas J.A."/>
        </authorList>
    </citation>
    <scope>NUCLEOTIDE SEQUENCE [LARGE SCALE GENOMIC DNA]</scope>
    <source>
        <strain evidence="2 3">Z 5.4</strain>
    </source>
</reference>
<evidence type="ECO:0000313" key="3">
    <source>
        <dbReference type="Proteomes" id="UP001623041"/>
    </source>
</evidence>
<dbReference type="EC" id="3.-.-.-" evidence="2"/>
<accession>A0ABW8RR73</accession>
<keyword evidence="3" id="KW-1185">Reference proteome</keyword>
<dbReference type="EMBL" id="JBJHQH010000025">
    <property type="protein sequence ID" value="MFK9094626.1"/>
    <property type="molecule type" value="Genomic_DNA"/>
</dbReference>
<evidence type="ECO:0000313" key="2">
    <source>
        <dbReference type="EMBL" id="MFK9094626.1"/>
    </source>
</evidence>
<feature type="domain" description="Metallo-beta-lactamase" evidence="1">
    <location>
        <begin position="26"/>
        <end position="195"/>
    </location>
</feature>
<proteinExistence type="predicted"/>
<dbReference type="PANTHER" id="PTHR23131">
    <property type="entry name" value="ENDORIBONUCLEASE LACTB2"/>
    <property type="match status" value="1"/>
</dbReference>
<protein>
    <submittedName>
        <fullName evidence="2">MBL fold metallo-hydrolase</fullName>
        <ecNumber evidence="2">3.-.-.-</ecNumber>
    </submittedName>
</protein>
<evidence type="ECO:0000259" key="1">
    <source>
        <dbReference type="SMART" id="SM00849"/>
    </source>
</evidence>
<dbReference type="Gene3D" id="3.60.15.10">
    <property type="entry name" value="Ribonuclease Z/Hydroxyacylglutathione hydrolase-like"/>
    <property type="match status" value="1"/>
</dbReference>
<dbReference type="InterPro" id="IPR050662">
    <property type="entry name" value="Sec-metab_biosynth-thioest"/>
</dbReference>
<dbReference type="SMART" id="SM00849">
    <property type="entry name" value="Lactamase_B"/>
    <property type="match status" value="1"/>
</dbReference>
<keyword evidence="2" id="KW-0378">Hydrolase</keyword>
<dbReference type="RefSeq" id="WP_406583089.1">
    <property type="nucleotide sequence ID" value="NZ_JBJHQH010000025.1"/>
</dbReference>
<comment type="caution">
    <text evidence="2">The sequence shown here is derived from an EMBL/GenBank/DDBJ whole genome shotgun (WGS) entry which is preliminary data.</text>
</comment>
<dbReference type="GO" id="GO:0016787">
    <property type="term" value="F:hydrolase activity"/>
    <property type="evidence" value="ECO:0007669"/>
    <property type="project" value="UniProtKB-KW"/>
</dbReference>
<dbReference type="InterPro" id="IPR036866">
    <property type="entry name" value="RibonucZ/Hydroxyglut_hydro"/>
</dbReference>
<gene>
    <name evidence="2" type="ORF">ACJEBI_24530</name>
</gene>
<dbReference type="SUPFAM" id="SSF56281">
    <property type="entry name" value="Metallo-hydrolase/oxidoreductase"/>
    <property type="match status" value="1"/>
</dbReference>
<organism evidence="2 3">
    <name type="scientific">Bacillus salipaludis</name>
    <dbReference type="NCBI Taxonomy" id="2547811"/>
    <lineage>
        <taxon>Bacteria</taxon>
        <taxon>Bacillati</taxon>
        <taxon>Bacillota</taxon>
        <taxon>Bacilli</taxon>
        <taxon>Bacillales</taxon>
        <taxon>Bacillaceae</taxon>
        <taxon>Bacillus</taxon>
    </lineage>
</organism>
<dbReference type="PANTHER" id="PTHR23131:SF4">
    <property type="entry name" value="METALLO-BETA-LACTAMASE SUPERFAMILY POTEIN"/>
    <property type="match status" value="1"/>
</dbReference>